<evidence type="ECO:0000259" key="1">
    <source>
        <dbReference type="SMART" id="SM00954"/>
    </source>
</evidence>
<accession>A1BI43</accession>
<dbReference type="InterPro" id="IPR052366">
    <property type="entry name" value="GTP_Pyrophosphokinase"/>
</dbReference>
<dbReference type="AlphaFoldDB" id="A1BI43"/>
<dbReference type="Pfam" id="PF04607">
    <property type="entry name" value="RelA_SpoT"/>
    <property type="match status" value="1"/>
</dbReference>
<dbReference type="GO" id="GO:0015969">
    <property type="term" value="P:guanosine tetraphosphate metabolic process"/>
    <property type="evidence" value="ECO:0007669"/>
    <property type="project" value="InterPro"/>
</dbReference>
<dbReference type="KEGG" id="cph:Cpha266_2058"/>
<dbReference type="Gene3D" id="3.30.460.10">
    <property type="entry name" value="Beta Polymerase, domain 2"/>
    <property type="match status" value="1"/>
</dbReference>
<proteinExistence type="predicted"/>
<dbReference type="eggNOG" id="COG2357">
    <property type="taxonomic scope" value="Bacteria"/>
</dbReference>
<dbReference type="SUPFAM" id="SSF81301">
    <property type="entry name" value="Nucleotidyltransferase"/>
    <property type="match status" value="1"/>
</dbReference>
<reference evidence="2 3" key="1">
    <citation type="submission" date="2006-12" db="EMBL/GenBank/DDBJ databases">
        <title>Complete sequence of Chlorobium phaeobacteroides DSM 266.</title>
        <authorList>
            <consortium name="US DOE Joint Genome Institute"/>
            <person name="Copeland A."/>
            <person name="Lucas S."/>
            <person name="Lapidus A."/>
            <person name="Barry K."/>
            <person name="Detter J.C."/>
            <person name="Glavina del Rio T."/>
            <person name="Hammon N."/>
            <person name="Israni S."/>
            <person name="Pitluck S."/>
            <person name="Goltsman E."/>
            <person name="Schmutz J."/>
            <person name="Larimer F."/>
            <person name="Land M."/>
            <person name="Hauser L."/>
            <person name="Mikhailova N."/>
            <person name="Li T."/>
            <person name="Overmann J."/>
            <person name="Bryant D.A."/>
            <person name="Richardson P."/>
        </authorList>
    </citation>
    <scope>NUCLEOTIDE SEQUENCE [LARGE SCALE GENOMIC DNA]</scope>
    <source>
        <strain evidence="2 3">DSM 266</strain>
    </source>
</reference>
<dbReference type="OrthoDB" id="9801824at2"/>
<dbReference type="RefSeq" id="WP_011745872.1">
    <property type="nucleotide sequence ID" value="NC_008639.1"/>
</dbReference>
<evidence type="ECO:0000313" key="3">
    <source>
        <dbReference type="Proteomes" id="UP000008701"/>
    </source>
</evidence>
<evidence type="ECO:0000313" key="2">
    <source>
        <dbReference type="EMBL" id="ABL66070.1"/>
    </source>
</evidence>
<dbReference type="InterPro" id="IPR007685">
    <property type="entry name" value="RelA_SpoT"/>
</dbReference>
<dbReference type="Gene3D" id="1.25.40.10">
    <property type="entry name" value="Tetratricopeptide repeat domain"/>
    <property type="match status" value="1"/>
</dbReference>
<feature type="domain" description="RelA/SpoT" evidence="1">
    <location>
        <begin position="46"/>
        <end position="186"/>
    </location>
</feature>
<dbReference type="EMBL" id="CP000492">
    <property type="protein sequence ID" value="ABL66070.1"/>
    <property type="molecule type" value="Genomic_DNA"/>
</dbReference>
<keyword evidence="3" id="KW-1185">Reference proteome</keyword>
<dbReference type="SMART" id="SM00954">
    <property type="entry name" value="RelA_SpoT"/>
    <property type="match status" value="1"/>
</dbReference>
<dbReference type="CDD" id="cd05399">
    <property type="entry name" value="NT_Rel-Spo_like"/>
    <property type="match status" value="1"/>
</dbReference>
<name>A1BI43_CHLPD</name>
<sequence length="542" mass="64079">MKSKVSFEDACLHLKSIAGPTKMQLLALEDNCLNNNAVSKIYLTKYRIKKQESVYLKTKRKNKSLDEINDYGGLRLLCLFEDDIFDVHNDFVRMLHAKHYELKCCSAYNWNVKSIDKLRGEIDRYFDKNKYVFEKIKKTSGYKSVHYVVKQSGLDAEWIEVQLRTLVQDVWGELEHSISYKKGGIHPHIKKSFSLLSKELINIESLLSYLKEVNQKEIAGEEYYNKLVTPKYVFKYESQILPPCFEINVNLKVCYKQYWEIIESFETTSISHNWINQARAKLTEFNRNLTIDQLDENPELEYWIKMENAFLLFCDLKHEDSLKEYEKLLTKFGNRYCVHFRAGELYFILGHIEKALSSFDKAEDLIVVTEEIDHVNHYRIKTRLAYYYWSLGEEYIDISITEIKEAEEIFSKNKQLFDEAQYEQLVNNICWYKLEKYIIAVKKAESEETEENIRNADLAFEDVSSSYVVIDTLLKTNYISSHLLDTAAWYCYWVYKKTNDRAYLSKARDYALSINEKVKLTSYPFKSMKTHMNHIQAIMSAK</sequence>
<dbReference type="PANTHER" id="PTHR47837:SF1">
    <property type="entry name" value="GTP PYROPHOSPHOKINASE YJBM"/>
    <property type="match status" value="1"/>
</dbReference>
<dbReference type="InterPro" id="IPR043519">
    <property type="entry name" value="NT_sf"/>
</dbReference>
<gene>
    <name evidence="2" type="ordered locus">Cpha266_2058</name>
</gene>
<dbReference type="HOGENOM" id="CLU_502230_0_0_10"/>
<protein>
    <submittedName>
        <fullName evidence="2">RelA/SpoT domain protein</fullName>
    </submittedName>
</protein>
<dbReference type="STRING" id="290317.Cpha266_2058"/>
<dbReference type="SUPFAM" id="SSF48452">
    <property type="entry name" value="TPR-like"/>
    <property type="match status" value="1"/>
</dbReference>
<dbReference type="InterPro" id="IPR011990">
    <property type="entry name" value="TPR-like_helical_dom_sf"/>
</dbReference>
<dbReference type="PANTHER" id="PTHR47837">
    <property type="entry name" value="GTP PYROPHOSPHOKINASE YJBM"/>
    <property type="match status" value="1"/>
</dbReference>
<organism evidence="2 3">
    <name type="scientific">Chlorobium phaeobacteroides (strain DSM 266 / SMG 266 / 2430)</name>
    <dbReference type="NCBI Taxonomy" id="290317"/>
    <lineage>
        <taxon>Bacteria</taxon>
        <taxon>Pseudomonadati</taxon>
        <taxon>Chlorobiota</taxon>
        <taxon>Chlorobiia</taxon>
        <taxon>Chlorobiales</taxon>
        <taxon>Chlorobiaceae</taxon>
        <taxon>Chlorobium/Pelodictyon group</taxon>
        <taxon>Chlorobium</taxon>
    </lineage>
</organism>
<dbReference type="Proteomes" id="UP000008701">
    <property type="component" value="Chromosome"/>
</dbReference>